<dbReference type="GO" id="GO:0003824">
    <property type="term" value="F:catalytic activity"/>
    <property type="evidence" value="ECO:0007669"/>
    <property type="project" value="UniProtKB-ARBA"/>
</dbReference>
<dbReference type="InterPro" id="IPR011968">
    <property type="entry name" value="PaaB1"/>
</dbReference>
<evidence type="ECO:0000313" key="2">
    <source>
        <dbReference type="EMBL" id="EQB17131.1"/>
    </source>
</evidence>
<dbReference type="eggNOG" id="COG1024">
    <property type="taxonomic scope" value="Bacteria"/>
</dbReference>
<evidence type="ECO:0008006" key="4">
    <source>
        <dbReference type="Google" id="ProtNLM"/>
    </source>
</evidence>
<dbReference type="Proteomes" id="UP000015531">
    <property type="component" value="Unassembled WGS sequence"/>
</dbReference>
<dbReference type="RefSeq" id="WP_021224666.1">
    <property type="nucleotide sequence ID" value="NZ_ATDP01000071.1"/>
</dbReference>
<dbReference type="InterPro" id="IPR029045">
    <property type="entry name" value="ClpP/crotonase-like_dom_sf"/>
</dbReference>
<evidence type="ECO:0000256" key="1">
    <source>
        <dbReference type="ARBA" id="ARBA00005254"/>
    </source>
</evidence>
<reference evidence="2 3" key="1">
    <citation type="journal article" date="2013" name="Genome Announc.">
        <title>Draft Genome Sequence of Sphingobium lactosutens Strain DS20T, Isolated from a Hexachlorocyclohexane Dumpsite.</title>
        <authorList>
            <person name="Kumar R."/>
            <person name="Dwivedi V."/>
            <person name="Negi V."/>
            <person name="Khurana J.P."/>
            <person name="Lal R."/>
        </authorList>
    </citation>
    <scope>NUCLEOTIDE SEQUENCE [LARGE SCALE GENOMIC DNA]</scope>
    <source>
        <strain evidence="2 3">DS20</strain>
    </source>
</reference>
<dbReference type="SUPFAM" id="SSF52096">
    <property type="entry name" value="ClpP/crotonase"/>
    <property type="match status" value="1"/>
</dbReference>
<proteinExistence type="inferred from homology"/>
<dbReference type="Pfam" id="PF00378">
    <property type="entry name" value="ECH_1"/>
    <property type="match status" value="1"/>
</dbReference>
<dbReference type="AlphaFoldDB" id="T0HL87"/>
<dbReference type="PANTHER" id="PTHR43459:SF1">
    <property type="entry name" value="EG:BACN32G11.4 PROTEIN"/>
    <property type="match status" value="1"/>
</dbReference>
<sequence length="263" mass="27480">MAYQTIIFEAQDGVARLTLNRPDRLNSFTVQMHEEVAEALGRVAGDSSTRTLLLTGAGRGFCAGQDLGDRAVAPGAEPVDLGDSVERYYAPLIRSLTSLPMPVICAVNGVAAGAGANIALACDIVLAARSAKFIQSFANIGLIPDSGGTWVLPRLIGQARALGLALTGDPLPAVQAEAWGLIWRCVDDDVLAGEAAALASRFANGPTSGLAATKQALRESSLKSLDAALDNERDLMRRLGRTADYAEGVAAFSAKRKPAFTGR</sequence>
<organism evidence="2 3">
    <name type="scientific">Sphingobium lactosutens DS20</name>
    <dbReference type="NCBI Taxonomy" id="1331060"/>
    <lineage>
        <taxon>Bacteria</taxon>
        <taxon>Pseudomonadati</taxon>
        <taxon>Pseudomonadota</taxon>
        <taxon>Alphaproteobacteria</taxon>
        <taxon>Sphingomonadales</taxon>
        <taxon>Sphingomonadaceae</taxon>
        <taxon>Sphingobium</taxon>
    </lineage>
</organism>
<dbReference type="GO" id="GO:0010124">
    <property type="term" value="P:phenylacetate catabolic process"/>
    <property type="evidence" value="ECO:0007669"/>
    <property type="project" value="InterPro"/>
</dbReference>
<gene>
    <name evidence="2" type="ORF">RLDS_04050</name>
</gene>
<dbReference type="Gene3D" id="3.90.226.10">
    <property type="entry name" value="2-enoyl-CoA Hydratase, Chain A, domain 1"/>
    <property type="match status" value="1"/>
</dbReference>
<dbReference type="InterPro" id="IPR014748">
    <property type="entry name" value="Enoyl-CoA_hydra_C"/>
</dbReference>
<dbReference type="InterPro" id="IPR001753">
    <property type="entry name" value="Enoyl-CoA_hydra/iso"/>
</dbReference>
<comment type="similarity">
    <text evidence="1">Belongs to the enoyl-CoA hydratase/isomerase family.</text>
</comment>
<accession>T0HL87</accession>
<dbReference type="OrthoDB" id="9777711at2"/>
<dbReference type="NCBIfam" id="TIGR02280">
    <property type="entry name" value="PaaB1"/>
    <property type="match status" value="1"/>
</dbReference>
<keyword evidence="3" id="KW-1185">Reference proteome</keyword>
<dbReference type="EMBL" id="ATDP01000071">
    <property type="protein sequence ID" value="EQB17131.1"/>
    <property type="molecule type" value="Genomic_DNA"/>
</dbReference>
<dbReference type="CDD" id="cd06558">
    <property type="entry name" value="crotonase-like"/>
    <property type="match status" value="1"/>
</dbReference>
<dbReference type="Gene3D" id="1.10.12.10">
    <property type="entry name" value="Lyase 2-enoyl-coa Hydratase, Chain A, domain 2"/>
    <property type="match status" value="1"/>
</dbReference>
<protein>
    <recommendedName>
        <fullName evidence="4">Enoyl-CoA hydratase</fullName>
    </recommendedName>
</protein>
<dbReference type="FunFam" id="3.90.226.10:FF:000071">
    <property type="entry name" value="Putative enoyl-CoA hydratase PaaB"/>
    <property type="match status" value="1"/>
</dbReference>
<dbReference type="PATRIC" id="fig|1331060.3.peg.734"/>
<name>T0HL87_9SPHN</name>
<evidence type="ECO:0000313" key="3">
    <source>
        <dbReference type="Proteomes" id="UP000015531"/>
    </source>
</evidence>
<dbReference type="PANTHER" id="PTHR43459">
    <property type="entry name" value="ENOYL-COA HYDRATASE"/>
    <property type="match status" value="1"/>
</dbReference>
<comment type="caution">
    <text evidence="2">The sequence shown here is derived from an EMBL/GenBank/DDBJ whole genome shotgun (WGS) entry which is preliminary data.</text>
</comment>